<evidence type="ECO:0000313" key="2">
    <source>
        <dbReference type="Proteomes" id="UP000008311"/>
    </source>
</evidence>
<dbReference type="InParanoid" id="B9TBJ8"/>
<accession>B9TBJ8</accession>
<organism evidence="1 2">
    <name type="scientific">Ricinus communis</name>
    <name type="common">Castor bean</name>
    <dbReference type="NCBI Taxonomy" id="3988"/>
    <lineage>
        <taxon>Eukaryota</taxon>
        <taxon>Viridiplantae</taxon>
        <taxon>Streptophyta</taxon>
        <taxon>Embryophyta</taxon>
        <taxon>Tracheophyta</taxon>
        <taxon>Spermatophyta</taxon>
        <taxon>Magnoliopsida</taxon>
        <taxon>eudicotyledons</taxon>
        <taxon>Gunneridae</taxon>
        <taxon>Pentapetalae</taxon>
        <taxon>rosids</taxon>
        <taxon>fabids</taxon>
        <taxon>Malpighiales</taxon>
        <taxon>Euphorbiaceae</taxon>
        <taxon>Acalyphoideae</taxon>
        <taxon>Acalypheae</taxon>
        <taxon>Ricinus</taxon>
    </lineage>
</organism>
<reference evidence="2" key="1">
    <citation type="journal article" date="2010" name="Nat. Biotechnol.">
        <title>Draft genome sequence of the oilseed species Ricinus communis.</title>
        <authorList>
            <person name="Chan A.P."/>
            <person name="Crabtree J."/>
            <person name="Zhao Q."/>
            <person name="Lorenzi H."/>
            <person name="Orvis J."/>
            <person name="Puiu D."/>
            <person name="Melake-Berhan A."/>
            <person name="Jones K.M."/>
            <person name="Redman J."/>
            <person name="Chen G."/>
            <person name="Cahoon E.B."/>
            <person name="Gedil M."/>
            <person name="Stanke M."/>
            <person name="Haas B.J."/>
            <person name="Wortman J.R."/>
            <person name="Fraser-Liggett C.M."/>
            <person name="Ravel J."/>
            <person name="Rabinowicz P.D."/>
        </authorList>
    </citation>
    <scope>NUCLEOTIDE SEQUENCE [LARGE SCALE GENOMIC DNA]</scope>
    <source>
        <strain evidence="2">cv. Hale</strain>
    </source>
</reference>
<dbReference type="AlphaFoldDB" id="B9TBJ8"/>
<gene>
    <name evidence="1" type="ORF">RCOM_2118420</name>
</gene>
<dbReference type="Proteomes" id="UP000008311">
    <property type="component" value="Unassembled WGS sequence"/>
</dbReference>
<keyword evidence="2" id="KW-1185">Reference proteome</keyword>
<sequence length="58" mass="6733">MGAEYMHEMKRTGCIKSLASIIRLKLSGTQLWIFSWRISHQAHLKTKSPACQQLIKYI</sequence>
<dbReference type="EMBL" id="EQ976533">
    <property type="protein sequence ID" value="EEF26767.1"/>
    <property type="molecule type" value="Genomic_DNA"/>
</dbReference>
<proteinExistence type="predicted"/>
<evidence type="ECO:0000313" key="1">
    <source>
        <dbReference type="EMBL" id="EEF26767.1"/>
    </source>
</evidence>
<name>B9TBJ8_RICCO</name>
<protein>
    <submittedName>
        <fullName evidence="1">Uncharacterized protein</fullName>
    </submittedName>
</protein>